<dbReference type="Proteomes" id="UP000789831">
    <property type="component" value="Unassembled WGS sequence"/>
</dbReference>
<dbReference type="SUPFAM" id="SSF54236">
    <property type="entry name" value="Ubiquitin-like"/>
    <property type="match status" value="1"/>
</dbReference>
<dbReference type="InterPro" id="IPR029071">
    <property type="entry name" value="Ubiquitin-like_domsf"/>
</dbReference>
<keyword evidence="3" id="KW-1185">Reference proteome</keyword>
<dbReference type="Gene3D" id="3.10.20.90">
    <property type="entry name" value="Phosphatidylinositol 3-kinase Catalytic Subunit, Chain A, domain 1"/>
    <property type="match status" value="1"/>
</dbReference>
<sequence length="330" mass="37472">MTSKASLLAAAISAITNESILSYDDYLTKKYDEDERRRQNPSEFYPLYRFKGELSVDSLHQSHLVGQPHLIYVKTLTGQTLHIYPNLTDTIDAVKVLIQDREGIPTDQQRLIFAGKQLEDGHSLVDYAITEETTLHLVLRLRGSGTGILSCSFLNSDQLDPRFDFDFTNVFDAPNTLFMRGSFQYKRPCGWNRMALKVLNKYGDNAWLGATSRSFRHASDTNEWPVSYHGTAKSNCHSMAEDGYELSKGKRFLFGRGIYSTPDINVASRYAEKFTHDGQEYRVVIQNRVNPNTLFIISAEETDGYGEYWISPSGVDVRPYGICIKKVSRS</sequence>
<dbReference type="InterPro" id="IPR019956">
    <property type="entry name" value="Ubiquitin_dom"/>
</dbReference>
<dbReference type="PRINTS" id="PR00348">
    <property type="entry name" value="UBIQUITIN"/>
</dbReference>
<evidence type="ECO:0000313" key="3">
    <source>
        <dbReference type="Proteomes" id="UP000789831"/>
    </source>
</evidence>
<accession>A0A9N9BVA4</accession>
<evidence type="ECO:0000313" key="2">
    <source>
        <dbReference type="EMBL" id="CAG8582317.1"/>
    </source>
</evidence>
<reference evidence="2" key="1">
    <citation type="submission" date="2021-06" db="EMBL/GenBank/DDBJ databases">
        <authorList>
            <person name="Kallberg Y."/>
            <person name="Tangrot J."/>
            <person name="Rosling A."/>
        </authorList>
    </citation>
    <scope>NUCLEOTIDE SEQUENCE</scope>
    <source>
        <strain evidence="2">MT106</strain>
    </source>
</reference>
<dbReference type="InterPro" id="IPR000626">
    <property type="entry name" value="Ubiquitin-like_dom"/>
</dbReference>
<organism evidence="2 3">
    <name type="scientific">Ambispora gerdemannii</name>
    <dbReference type="NCBI Taxonomy" id="144530"/>
    <lineage>
        <taxon>Eukaryota</taxon>
        <taxon>Fungi</taxon>
        <taxon>Fungi incertae sedis</taxon>
        <taxon>Mucoromycota</taxon>
        <taxon>Glomeromycotina</taxon>
        <taxon>Glomeromycetes</taxon>
        <taxon>Archaeosporales</taxon>
        <taxon>Ambisporaceae</taxon>
        <taxon>Ambispora</taxon>
    </lineage>
</organism>
<dbReference type="PANTHER" id="PTHR36649:SF28">
    <property type="entry name" value="UBIQUITIN-LIKE DOMAIN-CONTAINING PROTEIN"/>
    <property type="match status" value="1"/>
</dbReference>
<dbReference type="InterPro" id="IPR019954">
    <property type="entry name" value="Ubiquitin_CS"/>
</dbReference>
<gene>
    <name evidence="2" type="ORF">AGERDE_LOCUS8187</name>
</gene>
<comment type="caution">
    <text evidence="2">The sequence shown here is derived from an EMBL/GenBank/DDBJ whole genome shotgun (WGS) entry which is preliminary data.</text>
</comment>
<name>A0A9N9BVA4_9GLOM</name>
<proteinExistence type="predicted"/>
<dbReference type="Gene3D" id="3.90.175.10">
    <property type="entry name" value="Diphtheria Toxin, domain 1"/>
    <property type="match status" value="1"/>
</dbReference>
<dbReference type="OrthoDB" id="428577at2759"/>
<dbReference type="SMART" id="SM00213">
    <property type="entry name" value="UBQ"/>
    <property type="match status" value="1"/>
</dbReference>
<dbReference type="PANTHER" id="PTHR36649">
    <property type="entry name" value="UBIQUITIN-LIKE DOMAIN-CONTAINING PROTEIN"/>
    <property type="match status" value="1"/>
</dbReference>
<dbReference type="EMBL" id="CAJVPL010001667">
    <property type="protein sequence ID" value="CAG8582317.1"/>
    <property type="molecule type" value="Genomic_DNA"/>
</dbReference>
<protein>
    <submittedName>
        <fullName evidence="2">1180_t:CDS:1</fullName>
    </submittedName>
</protein>
<dbReference type="AlphaFoldDB" id="A0A9N9BVA4"/>
<evidence type="ECO:0000259" key="1">
    <source>
        <dbReference type="PROSITE" id="PS50053"/>
    </source>
</evidence>
<feature type="domain" description="Ubiquitin-like" evidence="1">
    <location>
        <begin position="71"/>
        <end position="144"/>
    </location>
</feature>
<dbReference type="SUPFAM" id="SSF56399">
    <property type="entry name" value="ADP-ribosylation"/>
    <property type="match status" value="1"/>
</dbReference>
<dbReference type="PROSITE" id="PS00299">
    <property type="entry name" value="UBIQUITIN_1"/>
    <property type="match status" value="1"/>
</dbReference>
<dbReference type="Pfam" id="PF00240">
    <property type="entry name" value="ubiquitin"/>
    <property type="match status" value="1"/>
</dbReference>
<dbReference type="FunFam" id="3.10.20.90:FF:000160">
    <property type="entry name" value="Polyubiquitin-C"/>
    <property type="match status" value="1"/>
</dbReference>
<dbReference type="PROSITE" id="PS50053">
    <property type="entry name" value="UBIQUITIN_2"/>
    <property type="match status" value="1"/>
</dbReference>